<dbReference type="Proteomes" id="UP001060085">
    <property type="component" value="Linkage Group LG06"/>
</dbReference>
<organism evidence="1 2">
    <name type="scientific">Catharanthus roseus</name>
    <name type="common">Madagascar periwinkle</name>
    <name type="synonym">Vinca rosea</name>
    <dbReference type="NCBI Taxonomy" id="4058"/>
    <lineage>
        <taxon>Eukaryota</taxon>
        <taxon>Viridiplantae</taxon>
        <taxon>Streptophyta</taxon>
        <taxon>Embryophyta</taxon>
        <taxon>Tracheophyta</taxon>
        <taxon>Spermatophyta</taxon>
        <taxon>Magnoliopsida</taxon>
        <taxon>eudicotyledons</taxon>
        <taxon>Gunneridae</taxon>
        <taxon>Pentapetalae</taxon>
        <taxon>asterids</taxon>
        <taxon>lamiids</taxon>
        <taxon>Gentianales</taxon>
        <taxon>Apocynaceae</taxon>
        <taxon>Rauvolfioideae</taxon>
        <taxon>Vinceae</taxon>
        <taxon>Catharanthinae</taxon>
        <taxon>Catharanthus</taxon>
    </lineage>
</organism>
<dbReference type="EMBL" id="CM044706">
    <property type="protein sequence ID" value="KAI5655988.1"/>
    <property type="molecule type" value="Genomic_DNA"/>
</dbReference>
<accession>A0ACC0A993</accession>
<gene>
    <name evidence="1" type="ORF">M9H77_24781</name>
</gene>
<keyword evidence="2" id="KW-1185">Reference proteome</keyword>
<evidence type="ECO:0000313" key="2">
    <source>
        <dbReference type="Proteomes" id="UP001060085"/>
    </source>
</evidence>
<name>A0ACC0A993_CATRO</name>
<sequence length="563" mass="63672">MLQNYPLVISLRLAINSRLSIPKIKSLMESLLYYTNAAIVALLAFFLILHFSSLRNPNPSKNPPQPPEAGGGWPIIGHLHLLGKLPHKTLSALADKYGPIFTIRLGMKPALIVSNWELAKELFTTYDVAISTRPKSLAAKYLGYDYALFGLSPYGTYWRDIRKLVNIQLLSTRRLELLKNVRISEIENSIKELYKTWKVNNDNKDGSGRVLVDMKKWFGDLTLNVVLRMVAGKRYFGASAASVSEEKEVRKYQKVMREFFYLLGVFAVADFIPYLRWLDIGGYERKMKKIGQEMDNMVESWLKEHREKKKKKKKDGGGRGGDGEDFMEVMLSLMEDSDLAAASSYDADTITKSTCVMLIAGGSDTTTVMLLWTLSLLMNNRHVFKTAQEEIDVKIGKERLVTESDIKNLVYLQAIIKETLRLYPAGPLGGYREFTEDCIIGGYNVPEGTRLILNLTNLQRDPKVWEDPLEFRPERFLTKHKDVDVRGTQFELIPFGAGRRICPGTNFGLQMLHLAMASLLQAFDFSTPFDEAIDMSESAGLTNCKATPLDILIAPRLSPSLYH</sequence>
<evidence type="ECO:0000313" key="1">
    <source>
        <dbReference type="EMBL" id="KAI5655988.1"/>
    </source>
</evidence>
<reference evidence="2" key="1">
    <citation type="journal article" date="2023" name="Nat. Plants">
        <title>Single-cell RNA sequencing provides a high-resolution roadmap for understanding the multicellular compartmentation of specialized metabolism.</title>
        <authorList>
            <person name="Sun S."/>
            <person name="Shen X."/>
            <person name="Li Y."/>
            <person name="Li Y."/>
            <person name="Wang S."/>
            <person name="Li R."/>
            <person name="Zhang H."/>
            <person name="Shen G."/>
            <person name="Guo B."/>
            <person name="Wei J."/>
            <person name="Xu J."/>
            <person name="St-Pierre B."/>
            <person name="Chen S."/>
            <person name="Sun C."/>
        </authorList>
    </citation>
    <scope>NUCLEOTIDE SEQUENCE [LARGE SCALE GENOMIC DNA]</scope>
</reference>
<proteinExistence type="predicted"/>
<protein>
    <submittedName>
        <fullName evidence="1">Uncharacterized protein</fullName>
    </submittedName>
</protein>
<comment type="caution">
    <text evidence="1">The sequence shown here is derived from an EMBL/GenBank/DDBJ whole genome shotgun (WGS) entry which is preliminary data.</text>
</comment>